<evidence type="ECO:0000256" key="9">
    <source>
        <dbReference type="SAM" id="SignalP"/>
    </source>
</evidence>
<keyword evidence="2" id="KW-1003">Cell membrane</keyword>
<evidence type="ECO:0000256" key="3">
    <source>
        <dbReference type="ARBA" id="ARBA00022692"/>
    </source>
</evidence>
<proteinExistence type="predicted"/>
<organism evidence="10 11">
    <name type="scientific">Drosophila kikkawai</name>
    <name type="common">Fruit fly</name>
    <dbReference type="NCBI Taxonomy" id="30033"/>
    <lineage>
        <taxon>Eukaryota</taxon>
        <taxon>Metazoa</taxon>
        <taxon>Ecdysozoa</taxon>
        <taxon>Arthropoda</taxon>
        <taxon>Hexapoda</taxon>
        <taxon>Insecta</taxon>
        <taxon>Pterygota</taxon>
        <taxon>Neoptera</taxon>
        <taxon>Endopterygota</taxon>
        <taxon>Diptera</taxon>
        <taxon>Brachycera</taxon>
        <taxon>Muscomorpha</taxon>
        <taxon>Ephydroidea</taxon>
        <taxon>Drosophilidae</taxon>
        <taxon>Drosophila</taxon>
        <taxon>Sophophora</taxon>
    </lineage>
</organism>
<keyword evidence="10" id="KW-1185">Reference proteome</keyword>
<dbReference type="RefSeq" id="XP_017023286.1">
    <property type="nucleotide sequence ID" value="XM_017167797.1"/>
</dbReference>
<evidence type="ECO:0000256" key="6">
    <source>
        <dbReference type="ARBA" id="ARBA00023170"/>
    </source>
</evidence>
<dbReference type="InterPro" id="IPR052192">
    <property type="entry name" value="Insect_Ionotropic_Sensory_Rcpt"/>
</dbReference>
<evidence type="ECO:0000256" key="1">
    <source>
        <dbReference type="ARBA" id="ARBA00004651"/>
    </source>
</evidence>
<comment type="subcellular location">
    <subcellularLocation>
        <location evidence="1">Cell membrane</location>
        <topology evidence="1">Multi-pass membrane protein</topology>
    </subcellularLocation>
</comment>
<keyword evidence="9" id="KW-0732">Signal</keyword>
<dbReference type="OrthoDB" id="6353409at2759"/>
<keyword evidence="5 8" id="KW-0472">Membrane</keyword>
<evidence type="ECO:0000256" key="5">
    <source>
        <dbReference type="ARBA" id="ARBA00023136"/>
    </source>
</evidence>
<sequence length="592" mass="68723">MSNLKRILVMLLLSEVLAEQIVHYQLIFLNKLIQRIEGEQPIEILVILQHHQDSKCKLDDWNSGIPTLRMNESTKIVVRENFNRFALALVCMGNVFKVDLLLNTLAAAYDNMRYSRIILWTQEKLTKEFLDNVAKQASEHKFVELLLLEMGDEPSGPISAHRLKPFPYSHFQKIEEVLSLQEKIFYNKINFHGLTATVKTSKNSLHVGVNKPNKVVIPPVENMEISEFARRTNLSLKYLYGNHPDTENFDIELTMRFISINNSVAHLGFVNPLSSSSLILIVPCAQEMSLTEIFQQLDVKTWLLYIFYLYSTLVLVETFIQVVICRIREQPHGLTRLDPFVNLRAFRALLGMSFPISRRASLSLRQLFVAMSIFGMVFSSFFSCKLSALLTKHPYKGQVTNLEELRDSGLTVIMDPRVRSFIESEVDADFFQRVIPLSKSVEDMERLRMILSLNNSYAYIIFQENVQYLKFPQFAMTFCTSKELGIINNLPRVYYLQKDSVFRWPLSQFVVWMQEAGITEKWKEITFKKAWQVFKLPRSEDAEQKVRPLSYEHLKWLGYLLILGYGAATFVFIVEVFLGRNRATYRGRVIEV</sequence>
<keyword evidence="3 8" id="KW-0812">Transmembrane</keyword>
<feature type="transmembrane region" description="Helical" evidence="8">
    <location>
        <begin position="362"/>
        <end position="382"/>
    </location>
</feature>
<evidence type="ECO:0000256" key="8">
    <source>
        <dbReference type="SAM" id="Phobius"/>
    </source>
</evidence>
<accession>A0A6P4IKI0</accession>
<feature type="transmembrane region" description="Helical" evidence="8">
    <location>
        <begin position="302"/>
        <end position="324"/>
    </location>
</feature>
<evidence type="ECO:0000313" key="11">
    <source>
        <dbReference type="RefSeq" id="XP_017023286.1"/>
    </source>
</evidence>
<dbReference type="PANTHER" id="PTHR42643:SF41">
    <property type="entry name" value="IONOTROPIC RECEPTOR 20A-RELATED"/>
    <property type="match status" value="1"/>
</dbReference>
<evidence type="ECO:0000256" key="4">
    <source>
        <dbReference type="ARBA" id="ARBA00022989"/>
    </source>
</evidence>
<feature type="chain" id="PRO_5028354872" evidence="9">
    <location>
        <begin position="19"/>
        <end position="592"/>
    </location>
</feature>
<evidence type="ECO:0000313" key="10">
    <source>
        <dbReference type="Proteomes" id="UP001652661"/>
    </source>
</evidence>
<feature type="transmembrane region" description="Helical" evidence="8">
    <location>
        <begin position="556"/>
        <end position="578"/>
    </location>
</feature>
<feature type="signal peptide" evidence="9">
    <location>
        <begin position="1"/>
        <end position="18"/>
    </location>
</feature>
<protein>
    <submittedName>
        <fullName evidence="11">Uncharacterized protein</fullName>
    </submittedName>
</protein>
<keyword evidence="7" id="KW-0325">Glycoprotein</keyword>
<reference evidence="11" key="1">
    <citation type="submission" date="2025-08" db="UniProtKB">
        <authorList>
            <consortium name="RefSeq"/>
        </authorList>
    </citation>
    <scope>IDENTIFICATION</scope>
    <source>
        <strain evidence="11">14028-0561.14</strain>
        <tissue evidence="11">Whole fly</tissue>
    </source>
</reference>
<dbReference type="Proteomes" id="UP001652661">
    <property type="component" value="Chromosome 3R"/>
</dbReference>
<evidence type="ECO:0000256" key="7">
    <source>
        <dbReference type="ARBA" id="ARBA00023180"/>
    </source>
</evidence>
<gene>
    <name evidence="11" type="primary">LOC108075386</name>
</gene>
<keyword evidence="6" id="KW-0675">Receptor</keyword>
<dbReference type="PANTHER" id="PTHR42643">
    <property type="entry name" value="IONOTROPIC RECEPTOR 20A-RELATED"/>
    <property type="match status" value="1"/>
</dbReference>
<dbReference type="GO" id="GO:0005886">
    <property type="term" value="C:plasma membrane"/>
    <property type="evidence" value="ECO:0007669"/>
    <property type="project" value="UniProtKB-SubCell"/>
</dbReference>
<name>A0A6P4IKI0_DROKI</name>
<evidence type="ECO:0000256" key="2">
    <source>
        <dbReference type="ARBA" id="ARBA00022475"/>
    </source>
</evidence>
<keyword evidence="4 8" id="KW-1133">Transmembrane helix</keyword>
<dbReference type="AlphaFoldDB" id="A0A6P4IKI0"/>
<dbReference type="GeneID" id="108075386"/>